<comment type="caution">
    <text evidence="1">The sequence shown here is derived from an EMBL/GenBank/DDBJ whole genome shotgun (WGS) entry which is preliminary data.</text>
</comment>
<keyword evidence="2" id="KW-1185">Reference proteome</keyword>
<evidence type="ECO:0000313" key="2">
    <source>
        <dbReference type="Proteomes" id="UP001525890"/>
    </source>
</evidence>
<sequence length="119" mass="13527">MVTIQQAFKETMDSFKIQNRKLAEAAGKSERHLSGVRSGRANTTIWELEKYLEICEEMAPGFRREFGRRVAGADFFCVSAVEAVEQMNPEELSNLIFAISEKVRGNKKSNNREIELVRG</sequence>
<dbReference type="RefSeq" id="WP_368008457.1">
    <property type="nucleotide sequence ID" value="NZ_JAMXFF010000040.1"/>
</dbReference>
<evidence type="ECO:0000313" key="1">
    <source>
        <dbReference type="EMBL" id="MCT7968975.1"/>
    </source>
</evidence>
<protein>
    <recommendedName>
        <fullName evidence="3">HTH cro/C1-type domain-containing protein</fullName>
    </recommendedName>
</protein>
<organism evidence="1 2">
    <name type="scientific">Laspinema palackyanum D2a</name>
    <dbReference type="NCBI Taxonomy" id="2953684"/>
    <lineage>
        <taxon>Bacteria</taxon>
        <taxon>Bacillati</taxon>
        <taxon>Cyanobacteriota</taxon>
        <taxon>Cyanophyceae</taxon>
        <taxon>Oscillatoriophycideae</taxon>
        <taxon>Oscillatoriales</taxon>
        <taxon>Laspinemataceae</taxon>
        <taxon>Laspinema</taxon>
        <taxon>Laspinema palackyanum</taxon>
    </lineage>
</organism>
<proteinExistence type="predicted"/>
<gene>
    <name evidence="1" type="ORF">NG799_21930</name>
</gene>
<accession>A0ABT2MW46</accession>
<evidence type="ECO:0008006" key="3">
    <source>
        <dbReference type="Google" id="ProtNLM"/>
    </source>
</evidence>
<dbReference type="EMBL" id="JAMXFF010000040">
    <property type="protein sequence ID" value="MCT7968975.1"/>
    <property type="molecule type" value="Genomic_DNA"/>
</dbReference>
<dbReference type="Proteomes" id="UP001525890">
    <property type="component" value="Unassembled WGS sequence"/>
</dbReference>
<reference evidence="1 2" key="1">
    <citation type="journal article" date="2022" name="Front. Microbiol.">
        <title>High genomic differentiation and limited gene flow indicate recent cryptic speciation within the genus Laspinema (cyanobacteria).</title>
        <authorList>
            <person name="Stanojkovic A."/>
            <person name="Skoupy S."/>
            <person name="Skaloud P."/>
            <person name="Dvorak P."/>
        </authorList>
    </citation>
    <scope>NUCLEOTIDE SEQUENCE [LARGE SCALE GENOMIC DNA]</scope>
    <source>
        <strain evidence="1 2">D2a</strain>
    </source>
</reference>
<name>A0ABT2MW46_9CYAN</name>